<organism evidence="2 3">
    <name type="scientific">Polynucleobacter kasalickyi</name>
    <dbReference type="NCBI Taxonomy" id="1938817"/>
    <lineage>
        <taxon>Bacteria</taxon>
        <taxon>Pseudomonadati</taxon>
        <taxon>Pseudomonadota</taxon>
        <taxon>Betaproteobacteria</taxon>
        <taxon>Burkholderiales</taxon>
        <taxon>Burkholderiaceae</taxon>
        <taxon>Polynucleobacter</taxon>
    </lineage>
</organism>
<evidence type="ECO:0000313" key="3">
    <source>
        <dbReference type="Proteomes" id="UP000192708"/>
    </source>
</evidence>
<sequence>MVLTPEQIIAANKANLETLNSLTKNAFVGVEKLLELNLQVVKTVIHEHLEHIQATANVKDAQTLLSMQAQFLQPFAEKMTSYSRHLQNISNETQSAMRSTAQEEMRARSTNLKNLVSEISTTPPTSGEQMVGSIKQAIANANQVYEYSQQAIQQVIEISSQQRQTLKDTAFKVSEEFSKLTTKK</sequence>
<dbReference type="STRING" id="1938817.SAMN06296008_11143"/>
<feature type="domain" description="Phasin" evidence="1">
    <location>
        <begin position="6"/>
        <end position="103"/>
    </location>
</feature>
<dbReference type="InterPro" id="IPR010127">
    <property type="entry name" value="Phasin_subfam-1"/>
</dbReference>
<dbReference type="NCBIfam" id="TIGR01841">
    <property type="entry name" value="phasin"/>
    <property type="match status" value="1"/>
</dbReference>
<name>A0A1W2B204_9BURK</name>
<dbReference type="Proteomes" id="UP000192708">
    <property type="component" value="Unassembled WGS sequence"/>
</dbReference>
<dbReference type="Pfam" id="PF09361">
    <property type="entry name" value="Phasin_2"/>
    <property type="match status" value="1"/>
</dbReference>
<accession>A0A1W2B204</accession>
<proteinExistence type="predicted"/>
<reference evidence="2 3" key="1">
    <citation type="submission" date="2017-04" db="EMBL/GenBank/DDBJ databases">
        <authorList>
            <person name="Afonso C.L."/>
            <person name="Miller P.J."/>
            <person name="Scott M.A."/>
            <person name="Spackman E."/>
            <person name="Goraichik I."/>
            <person name="Dimitrov K.M."/>
            <person name="Suarez D.L."/>
            <person name="Swayne D.E."/>
        </authorList>
    </citation>
    <scope>NUCLEOTIDE SEQUENCE [LARGE SCALE GENOMIC DNA]</scope>
    <source>
        <strain evidence="2 3">VK13</strain>
    </source>
</reference>
<dbReference type="AlphaFoldDB" id="A0A1W2B204"/>
<evidence type="ECO:0000259" key="1">
    <source>
        <dbReference type="Pfam" id="PF09361"/>
    </source>
</evidence>
<evidence type="ECO:0000313" key="2">
    <source>
        <dbReference type="EMBL" id="SMC66884.1"/>
    </source>
</evidence>
<gene>
    <name evidence="2" type="ORF">SAMN06296008_11143</name>
</gene>
<dbReference type="EMBL" id="FWXJ01000011">
    <property type="protein sequence ID" value="SMC66884.1"/>
    <property type="molecule type" value="Genomic_DNA"/>
</dbReference>
<dbReference type="InterPro" id="IPR018968">
    <property type="entry name" value="Phasin"/>
</dbReference>
<protein>
    <submittedName>
        <fullName evidence="2">Phasin family protein</fullName>
    </submittedName>
</protein>
<keyword evidence="3" id="KW-1185">Reference proteome</keyword>